<keyword evidence="8 13" id="KW-0460">Magnesium</keyword>
<evidence type="ECO:0000256" key="6">
    <source>
        <dbReference type="ARBA" id="ARBA00022763"/>
    </source>
</evidence>
<organism evidence="16 17">
    <name type="scientific">Aliicoccus persicus</name>
    <dbReference type="NCBI Taxonomy" id="930138"/>
    <lineage>
        <taxon>Bacteria</taxon>
        <taxon>Bacillati</taxon>
        <taxon>Bacillota</taxon>
        <taxon>Bacilli</taxon>
        <taxon>Bacillales</taxon>
        <taxon>Staphylococcaceae</taxon>
        <taxon>Aliicoccus</taxon>
    </lineage>
</organism>
<dbReference type="Proteomes" id="UP000243605">
    <property type="component" value="Unassembled WGS sequence"/>
</dbReference>
<dbReference type="EMBL" id="FOIT01000001">
    <property type="protein sequence ID" value="SEV83377.1"/>
    <property type="molecule type" value="Genomic_DNA"/>
</dbReference>
<keyword evidence="7 13" id="KW-0378">Hydrolase</keyword>
<reference evidence="16 17" key="1">
    <citation type="submission" date="2016-10" db="EMBL/GenBank/DDBJ databases">
        <authorList>
            <person name="Varghese N."/>
            <person name="Submissions S."/>
        </authorList>
    </citation>
    <scope>NUCLEOTIDE SEQUENCE [LARGE SCALE GENOMIC DNA]</scope>
    <source>
        <strain evidence="16 17">IBRC-M10081</strain>
    </source>
</reference>
<gene>
    <name evidence="13" type="primary">recU</name>
    <name evidence="16" type="ORF">SAMN05192557_0336</name>
</gene>
<evidence type="ECO:0000256" key="7">
    <source>
        <dbReference type="ARBA" id="ARBA00022801"/>
    </source>
</evidence>
<accession>A0A662Z1A1</accession>
<dbReference type="Gene3D" id="3.40.1350.10">
    <property type="match status" value="1"/>
</dbReference>
<keyword evidence="6 13" id="KW-0227">DNA damage</keyword>
<dbReference type="CDD" id="cd22354">
    <property type="entry name" value="RecU-like"/>
    <property type="match status" value="1"/>
</dbReference>
<sequence length="203" mass="23706">MKYPTGVKRNANQHMHGLNDKSKDKSNTDYSARGMTLEKDLDVTNTYYLNSDIAVIHKKPTPIQIVHVDYPARNRAKIDEAYFKTPSTSDFNGIYRGKYIDFEAKETRNKTRFPMINIHEHQVDHMHDCESHGGIVFLIVRFTAYGETFVYPFKEFYKHWMIFKQGGRKSIPYADIKESSITVPIRLNPRVDYLAAVDELFFK</sequence>
<feature type="compositionally biased region" description="Basic and acidic residues" evidence="15">
    <location>
        <begin position="17"/>
        <end position="27"/>
    </location>
</feature>
<dbReference type="GO" id="GO:0008821">
    <property type="term" value="F:crossover junction DNA endonuclease activity"/>
    <property type="evidence" value="ECO:0007669"/>
    <property type="project" value="UniProtKB-EC"/>
</dbReference>
<comment type="function">
    <text evidence="13">Endonuclease that resolves Holliday junction intermediates in genetic recombination. Cleaves mobile four-strand junctions by introducing symmetrical nicks in paired strands. Promotes annealing of linear ssDNA with homologous dsDNA. Required for DNA repair, homologous recombination and chromosome segregation.</text>
</comment>
<dbReference type="GO" id="GO:0006310">
    <property type="term" value="P:DNA recombination"/>
    <property type="evidence" value="ECO:0007669"/>
    <property type="project" value="UniProtKB-UniRule"/>
</dbReference>
<dbReference type="InterPro" id="IPR011856">
    <property type="entry name" value="tRNA_endonuc-like_dom_sf"/>
</dbReference>
<evidence type="ECO:0000256" key="12">
    <source>
        <dbReference type="ARBA" id="ARBA00029523"/>
    </source>
</evidence>
<evidence type="ECO:0000256" key="4">
    <source>
        <dbReference type="ARBA" id="ARBA00022723"/>
    </source>
</evidence>
<evidence type="ECO:0000256" key="10">
    <source>
        <dbReference type="ARBA" id="ARBA00023204"/>
    </source>
</evidence>
<dbReference type="Pfam" id="PF03838">
    <property type="entry name" value="RecU"/>
    <property type="match status" value="1"/>
</dbReference>
<dbReference type="NCBIfam" id="NF002584">
    <property type="entry name" value="PRK02234.1-5"/>
    <property type="match status" value="1"/>
</dbReference>
<evidence type="ECO:0000256" key="13">
    <source>
        <dbReference type="HAMAP-Rule" id="MF_00130"/>
    </source>
</evidence>
<feature type="binding site" evidence="13">
    <location>
        <position position="122"/>
    </location>
    <ligand>
        <name>Mg(2+)</name>
        <dbReference type="ChEBI" id="CHEBI:18420"/>
    </ligand>
</feature>
<evidence type="ECO:0000313" key="16">
    <source>
        <dbReference type="EMBL" id="SEV83377.1"/>
    </source>
</evidence>
<dbReference type="GO" id="GO:0003676">
    <property type="term" value="F:nucleic acid binding"/>
    <property type="evidence" value="ECO:0007669"/>
    <property type="project" value="InterPro"/>
</dbReference>
<evidence type="ECO:0000256" key="3">
    <source>
        <dbReference type="ARBA" id="ARBA00022722"/>
    </source>
</evidence>
<evidence type="ECO:0000256" key="15">
    <source>
        <dbReference type="SAM" id="MobiDB-lite"/>
    </source>
</evidence>
<feature type="region of interest" description="Disordered" evidence="15">
    <location>
        <begin position="1"/>
        <end position="30"/>
    </location>
</feature>
<dbReference type="RefSeq" id="WP_091473286.1">
    <property type="nucleotide sequence ID" value="NZ_FOIT01000001.1"/>
</dbReference>
<name>A0A662Z1A1_9STAP</name>
<proteinExistence type="inferred from homology"/>
<dbReference type="EC" id="3.1.21.10" evidence="13 14"/>
<comment type="subcellular location">
    <subcellularLocation>
        <location evidence="1 13">Cytoplasm</location>
    </subcellularLocation>
</comment>
<dbReference type="AlphaFoldDB" id="A0A662Z1A1"/>
<feature type="binding site" evidence="13">
    <location>
        <position position="90"/>
    </location>
    <ligand>
        <name>Mg(2+)</name>
        <dbReference type="ChEBI" id="CHEBI:18420"/>
    </ligand>
</feature>
<feature type="site" description="Transition state stabilizer" evidence="13">
    <location>
        <position position="105"/>
    </location>
</feature>
<keyword evidence="2 13" id="KW-0963">Cytoplasm</keyword>
<evidence type="ECO:0000256" key="9">
    <source>
        <dbReference type="ARBA" id="ARBA00023172"/>
    </source>
</evidence>
<keyword evidence="5 13" id="KW-0255">Endonuclease</keyword>
<evidence type="ECO:0000313" key="17">
    <source>
        <dbReference type="Proteomes" id="UP000243605"/>
    </source>
</evidence>
<keyword evidence="10 13" id="KW-0234">DNA repair</keyword>
<dbReference type="HAMAP" id="MF_00130">
    <property type="entry name" value="RecU"/>
    <property type="match status" value="1"/>
</dbReference>
<evidence type="ECO:0000256" key="1">
    <source>
        <dbReference type="ARBA" id="ARBA00004496"/>
    </source>
</evidence>
<evidence type="ECO:0000256" key="11">
    <source>
        <dbReference type="ARBA" id="ARBA00023447"/>
    </source>
</evidence>
<dbReference type="InterPro" id="IPR004612">
    <property type="entry name" value="Resolv_RecU"/>
</dbReference>
<comment type="similarity">
    <text evidence="11 13">Belongs to the RecU family.</text>
</comment>
<evidence type="ECO:0000256" key="2">
    <source>
        <dbReference type="ARBA" id="ARBA00022490"/>
    </source>
</evidence>
<keyword evidence="3 13" id="KW-0540">Nuclease</keyword>
<dbReference type="OrthoDB" id="9783592at2"/>
<dbReference type="GO" id="GO:0006281">
    <property type="term" value="P:DNA repair"/>
    <property type="evidence" value="ECO:0007669"/>
    <property type="project" value="UniProtKB-UniRule"/>
</dbReference>
<evidence type="ECO:0000256" key="8">
    <source>
        <dbReference type="ARBA" id="ARBA00022842"/>
    </source>
</evidence>
<keyword evidence="9 13" id="KW-0233">DNA recombination</keyword>
<comment type="cofactor">
    <cofactor evidence="13">
        <name>Mg(2+)</name>
        <dbReference type="ChEBI" id="CHEBI:18420"/>
    </cofactor>
    <text evidence="13">Binds 1 Mg(2+) ion per subunit.</text>
</comment>
<comment type="catalytic activity">
    <reaction evidence="13">
        <text>Endonucleolytic cleavage at a junction such as a reciprocal single-stranded crossover between two homologous DNA duplexes (Holliday junction).</text>
        <dbReference type="EC" id="3.1.21.10"/>
    </reaction>
</comment>
<feature type="binding site" evidence="13">
    <location>
        <position position="103"/>
    </location>
    <ligand>
        <name>Mg(2+)</name>
        <dbReference type="ChEBI" id="CHEBI:18420"/>
    </ligand>
</feature>
<evidence type="ECO:0000256" key="5">
    <source>
        <dbReference type="ARBA" id="ARBA00022759"/>
    </source>
</evidence>
<dbReference type="GO" id="GO:0000287">
    <property type="term" value="F:magnesium ion binding"/>
    <property type="evidence" value="ECO:0007669"/>
    <property type="project" value="UniProtKB-UniRule"/>
</dbReference>
<dbReference type="PIRSF" id="PIRSF037785">
    <property type="entry name" value="RecU"/>
    <property type="match status" value="1"/>
</dbReference>
<dbReference type="GO" id="GO:0005737">
    <property type="term" value="C:cytoplasm"/>
    <property type="evidence" value="ECO:0007669"/>
    <property type="project" value="UniProtKB-SubCell"/>
</dbReference>
<keyword evidence="17" id="KW-1185">Reference proteome</keyword>
<feature type="binding site" evidence="13">
    <location>
        <position position="88"/>
    </location>
    <ligand>
        <name>Mg(2+)</name>
        <dbReference type="ChEBI" id="CHEBI:18420"/>
    </ligand>
</feature>
<dbReference type="GO" id="GO:0007059">
    <property type="term" value="P:chromosome segregation"/>
    <property type="evidence" value="ECO:0007669"/>
    <property type="project" value="UniProtKB-UniRule"/>
</dbReference>
<protein>
    <recommendedName>
        <fullName evidence="12 13">Holliday junction resolvase RecU</fullName>
        <ecNumber evidence="13 14">3.1.21.10</ecNumber>
    </recommendedName>
    <alternativeName>
        <fullName evidence="13">Recombination protein U homolog</fullName>
    </alternativeName>
</protein>
<dbReference type="SUPFAM" id="SSF52980">
    <property type="entry name" value="Restriction endonuclease-like"/>
    <property type="match status" value="1"/>
</dbReference>
<keyword evidence="4 13" id="KW-0479">Metal-binding</keyword>
<evidence type="ECO:0000256" key="14">
    <source>
        <dbReference type="NCBIfam" id="TIGR00648"/>
    </source>
</evidence>
<dbReference type="NCBIfam" id="TIGR00648">
    <property type="entry name" value="recU"/>
    <property type="match status" value="1"/>
</dbReference>
<dbReference type="InterPro" id="IPR011335">
    <property type="entry name" value="Restrct_endonuc-II-like"/>
</dbReference>